<gene>
    <name evidence="1" type="ORF">O6P43_009490</name>
</gene>
<evidence type="ECO:0000313" key="2">
    <source>
        <dbReference type="Proteomes" id="UP001163823"/>
    </source>
</evidence>
<sequence length="125" mass="14559">MMQGVKGTEKNDDDGALERSNTIDFVENEKLSSANEHIGWWMWFSFVRDHELLPCKYDDPTKHFRDCKCLEVNSVVKQMATIKEIANMQLRVDSLLEQQKTSQVHSSTGQGNEREGSRYYYNFCN</sequence>
<dbReference type="AlphaFoldDB" id="A0AAD7PYD5"/>
<dbReference type="EMBL" id="JARAOO010000004">
    <property type="protein sequence ID" value="KAJ7971460.1"/>
    <property type="molecule type" value="Genomic_DNA"/>
</dbReference>
<proteinExistence type="predicted"/>
<keyword evidence="2" id="KW-1185">Reference proteome</keyword>
<protein>
    <submittedName>
        <fullName evidence="1">Uncharacterized protein</fullName>
    </submittedName>
</protein>
<comment type="caution">
    <text evidence="1">The sequence shown here is derived from an EMBL/GenBank/DDBJ whole genome shotgun (WGS) entry which is preliminary data.</text>
</comment>
<evidence type="ECO:0000313" key="1">
    <source>
        <dbReference type="EMBL" id="KAJ7971460.1"/>
    </source>
</evidence>
<dbReference type="KEGG" id="qsa:O6P43_009490"/>
<accession>A0AAD7PYD5</accession>
<organism evidence="1 2">
    <name type="scientific">Quillaja saponaria</name>
    <name type="common">Soap bark tree</name>
    <dbReference type="NCBI Taxonomy" id="32244"/>
    <lineage>
        <taxon>Eukaryota</taxon>
        <taxon>Viridiplantae</taxon>
        <taxon>Streptophyta</taxon>
        <taxon>Embryophyta</taxon>
        <taxon>Tracheophyta</taxon>
        <taxon>Spermatophyta</taxon>
        <taxon>Magnoliopsida</taxon>
        <taxon>eudicotyledons</taxon>
        <taxon>Gunneridae</taxon>
        <taxon>Pentapetalae</taxon>
        <taxon>rosids</taxon>
        <taxon>fabids</taxon>
        <taxon>Fabales</taxon>
        <taxon>Quillajaceae</taxon>
        <taxon>Quillaja</taxon>
    </lineage>
</organism>
<name>A0AAD7PYD5_QUISA</name>
<dbReference type="Proteomes" id="UP001163823">
    <property type="component" value="Chromosome 4"/>
</dbReference>
<reference evidence="1" key="1">
    <citation type="journal article" date="2023" name="Science">
        <title>Elucidation of the pathway for biosynthesis of saponin adjuvants from the soapbark tree.</title>
        <authorList>
            <person name="Reed J."/>
            <person name="Orme A."/>
            <person name="El-Demerdash A."/>
            <person name="Owen C."/>
            <person name="Martin L.B.B."/>
            <person name="Misra R.C."/>
            <person name="Kikuchi S."/>
            <person name="Rejzek M."/>
            <person name="Martin A.C."/>
            <person name="Harkess A."/>
            <person name="Leebens-Mack J."/>
            <person name="Louveau T."/>
            <person name="Stephenson M.J."/>
            <person name="Osbourn A."/>
        </authorList>
    </citation>
    <scope>NUCLEOTIDE SEQUENCE</scope>
    <source>
        <strain evidence="1">S10</strain>
    </source>
</reference>